<dbReference type="GO" id="GO:0046872">
    <property type="term" value="F:metal ion binding"/>
    <property type="evidence" value="ECO:0007669"/>
    <property type="project" value="UniProtKB-KW"/>
</dbReference>
<feature type="compositionally biased region" description="Low complexity" evidence="5">
    <location>
        <begin position="491"/>
        <end position="502"/>
    </location>
</feature>
<evidence type="ECO:0000256" key="3">
    <source>
        <dbReference type="ARBA" id="ARBA00022912"/>
    </source>
</evidence>
<dbReference type="PANTHER" id="PTHR13832">
    <property type="entry name" value="PROTEIN PHOSPHATASE 2C"/>
    <property type="match status" value="1"/>
</dbReference>
<feature type="compositionally biased region" description="Acidic residues" evidence="5">
    <location>
        <begin position="292"/>
        <end position="318"/>
    </location>
</feature>
<evidence type="ECO:0000313" key="8">
    <source>
        <dbReference type="Proteomes" id="UP000751190"/>
    </source>
</evidence>
<dbReference type="Pfam" id="PF00481">
    <property type="entry name" value="PP2C"/>
    <property type="match status" value="2"/>
</dbReference>
<keyword evidence="1" id="KW-0479">Metal-binding</keyword>
<dbReference type="PROSITE" id="PS51746">
    <property type="entry name" value="PPM_2"/>
    <property type="match status" value="1"/>
</dbReference>
<dbReference type="Gene3D" id="3.60.40.10">
    <property type="entry name" value="PPM-type phosphatase domain"/>
    <property type="match status" value="2"/>
</dbReference>
<comment type="caution">
    <text evidence="7">The sequence shown here is derived from an EMBL/GenBank/DDBJ whole genome shotgun (WGS) entry which is preliminary data.</text>
</comment>
<dbReference type="AlphaFoldDB" id="A0A8J5X0H4"/>
<dbReference type="InterPro" id="IPR036457">
    <property type="entry name" value="PPM-type-like_dom_sf"/>
</dbReference>
<dbReference type="InterPro" id="IPR015655">
    <property type="entry name" value="PP2C"/>
</dbReference>
<evidence type="ECO:0000256" key="2">
    <source>
        <dbReference type="ARBA" id="ARBA00022801"/>
    </source>
</evidence>
<feature type="region of interest" description="Disordered" evidence="5">
    <location>
        <begin position="286"/>
        <end position="328"/>
    </location>
</feature>
<evidence type="ECO:0000313" key="7">
    <source>
        <dbReference type="EMBL" id="KAG8457646.1"/>
    </source>
</evidence>
<proteinExistence type="inferred from homology"/>
<name>A0A8J5X0H4_DIALT</name>
<evidence type="ECO:0000259" key="6">
    <source>
        <dbReference type="PROSITE" id="PS51746"/>
    </source>
</evidence>
<sequence>MGASHGLTAPVLDKLVEDGQSEALRFGAASMQGWRRSQEDAHIALPKLGHSASRALFAVFDGHGGHEVAALCARRLPELLRADARLAAPHATVEQVAAALVAAHFWIDDFIASADGQAELHAILDAAAHEQRRGAHALAASDGAPAHACAVAPSSAALGELAPAAPVGDGAPSAALDGALHALLAGAHAARLAHERSAAASTCGGNLGGAVAADSAAVAARAADAAEAEAAVAAVAAAEAVSTTAPTLSARARGAADGEGVVWGGAVQPANGGDVDVAAATTAAEATTTTAADDDDDDDDDDDADYKEGDDDDDDGNGDDGSGGGVPEHAVRAINFMRAHAGERAEWPGYSSGCTAVCALVRDGCVLVSNVGDSRALLCRNGMPLALSNDHKPDSPTERARIVKAGGFVRAGRCCANLNLSRAVGDLNYKSVRGVRREAQPISPEPDVRVATLREGDEFLLLGCDGIFEVLSNQQIVDFVRRRMPPLAPCADAAGAAAPSTGPGDGAAGGGGGGAASASTAGARQLSSICAELFDLCIAKPRGFRPPRAPRGNGDAARAAAPGAAAGAAHGTRGAPGKCAADAADGAGGADESGEESSESSEQSESDDGYGYDNMTAVLVDVRQYALWWREQQGGRAEGGGGGRHKRAAPDARAPPHQPLDAGLHEPWMVKLPRLE</sequence>
<protein>
    <recommendedName>
        <fullName evidence="6">PPM-type phosphatase domain-containing protein</fullName>
    </recommendedName>
</protein>
<dbReference type="PANTHER" id="PTHR13832:SF840">
    <property type="entry name" value="PROTEIN PHOSPHATASE 2C 60-RELATED"/>
    <property type="match status" value="1"/>
</dbReference>
<keyword evidence="2 4" id="KW-0378">Hydrolase</keyword>
<keyword evidence="8" id="KW-1185">Reference proteome</keyword>
<dbReference type="PROSITE" id="PS01032">
    <property type="entry name" value="PPM_1"/>
    <property type="match status" value="1"/>
</dbReference>
<feature type="compositionally biased region" description="Low complexity" evidence="5">
    <location>
        <begin position="550"/>
        <end position="585"/>
    </location>
</feature>
<reference evidence="7" key="1">
    <citation type="submission" date="2021-05" db="EMBL/GenBank/DDBJ databases">
        <title>The genome of the haptophyte Pavlova lutheri (Diacronema luteri, Pavlovales) - a model for lipid biosynthesis in eukaryotic algae.</title>
        <authorList>
            <person name="Hulatt C.J."/>
            <person name="Posewitz M.C."/>
        </authorList>
    </citation>
    <scope>NUCLEOTIDE SEQUENCE</scope>
    <source>
        <strain evidence="7">NIVA-4/92</strain>
    </source>
</reference>
<dbReference type="Proteomes" id="UP000751190">
    <property type="component" value="Unassembled WGS sequence"/>
</dbReference>
<gene>
    <name evidence="7" type="ORF">KFE25_002310</name>
</gene>
<dbReference type="GO" id="GO:0004722">
    <property type="term" value="F:protein serine/threonine phosphatase activity"/>
    <property type="evidence" value="ECO:0007669"/>
    <property type="project" value="InterPro"/>
</dbReference>
<comment type="similarity">
    <text evidence="4">Belongs to the PP2C family.</text>
</comment>
<feature type="domain" description="PPM-type phosphatase" evidence="6">
    <location>
        <begin position="25"/>
        <end position="622"/>
    </location>
</feature>
<feature type="compositionally biased region" description="Gly residues" evidence="5">
    <location>
        <begin position="503"/>
        <end position="515"/>
    </location>
</feature>
<feature type="region of interest" description="Disordered" evidence="5">
    <location>
        <begin position="634"/>
        <end position="676"/>
    </location>
</feature>
<organism evidence="7 8">
    <name type="scientific">Diacronema lutheri</name>
    <name type="common">Unicellular marine alga</name>
    <name type="synonym">Monochrysis lutheri</name>
    <dbReference type="NCBI Taxonomy" id="2081491"/>
    <lineage>
        <taxon>Eukaryota</taxon>
        <taxon>Haptista</taxon>
        <taxon>Haptophyta</taxon>
        <taxon>Pavlovophyceae</taxon>
        <taxon>Pavlovales</taxon>
        <taxon>Pavlovaceae</taxon>
        <taxon>Diacronema</taxon>
    </lineage>
</organism>
<dbReference type="OrthoDB" id="10264738at2759"/>
<feature type="compositionally biased region" description="Acidic residues" evidence="5">
    <location>
        <begin position="592"/>
        <end position="610"/>
    </location>
</feature>
<evidence type="ECO:0000256" key="1">
    <source>
        <dbReference type="ARBA" id="ARBA00022723"/>
    </source>
</evidence>
<feature type="region of interest" description="Disordered" evidence="5">
    <location>
        <begin position="544"/>
        <end position="612"/>
    </location>
</feature>
<dbReference type="EMBL" id="JAGTXO010000066">
    <property type="protein sequence ID" value="KAG8457646.1"/>
    <property type="molecule type" value="Genomic_DNA"/>
</dbReference>
<dbReference type="CDD" id="cd00143">
    <property type="entry name" value="PP2Cc"/>
    <property type="match status" value="1"/>
</dbReference>
<evidence type="ECO:0000256" key="4">
    <source>
        <dbReference type="RuleBase" id="RU003465"/>
    </source>
</evidence>
<feature type="region of interest" description="Disordered" evidence="5">
    <location>
        <begin position="491"/>
        <end position="518"/>
    </location>
</feature>
<dbReference type="SUPFAM" id="SSF81606">
    <property type="entry name" value="PP2C-like"/>
    <property type="match status" value="2"/>
</dbReference>
<dbReference type="InterPro" id="IPR001932">
    <property type="entry name" value="PPM-type_phosphatase-like_dom"/>
</dbReference>
<keyword evidence="3 4" id="KW-0904">Protein phosphatase</keyword>
<accession>A0A8J5X0H4</accession>
<dbReference type="SMART" id="SM00332">
    <property type="entry name" value="PP2Cc"/>
    <property type="match status" value="1"/>
</dbReference>
<dbReference type="InterPro" id="IPR000222">
    <property type="entry name" value="PP2C_BS"/>
</dbReference>
<evidence type="ECO:0000256" key="5">
    <source>
        <dbReference type="SAM" id="MobiDB-lite"/>
    </source>
</evidence>